<protein>
    <submittedName>
        <fullName evidence="1">Alpha/beta hydrolase family protein</fullName>
    </submittedName>
</protein>
<dbReference type="SUPFAM" id="SSF53474">
    <property type="entry name" value="alpha/beta-Hydrolases"/>
    <property type="match status" value="1"/>
</dbReference>
<dbReference type="EMBL" id="MLJW01000340">
    <property type="protein sequence ID" value="OIQ89188.1"/>
    <property type="molecule type" value="Genomic_DNA"/>
</dbReference>
<dbReference type="Gene3D" id="3.40.50.1820">
    <property type="entry name" value="alpha/beta hydrolase"/>
    <property type="match status" value="1"/>
</dbReference>
<dbReference type="GO" id="GO:0016787">
    <property type="term" value="F:hydrolase activity"/>
    <property type="evidence" value="ECO:0007669"/>
    <property type="project" value="UniProtKB-KW"/>
</dbReference>
<accession>A0A1J5RAP0</accession>
<dbReference type="InterPro" id="IPR029058">
    <property type="entry name" value="AB_hydrolase_fold"/>
</dbReference>
<evidence type="ECO:0000313" key="1">
    <source>
        <dbReference type="EMBL" id="OIQ89188.1"/>
    </source>
</evidence>
<gene>
    <name evidence="1" type="ORF">GALL_289290</name>
</gene>
<dbReference type="AlphaFoldDB" id="A0A1J5RAP0"/>
<organism evidence="1">
    <name type="scientific">mine drainage metagenome</name>
    <dbReference type="NCBI Taxonomy" id="410659"/>
    <lineage>
        <taxon>unclassified sequences</taxon>
        <taxon>metagenomes</taxon>
        <taxon>ecological metagenomes</taxon>
    </lineage>
</organism>
<proteinExistence type="predicted"/>
<name>A0A1J5RAP0_9ZZZZ</name>
<dbReference type="InterPro" id="IPR010662">
    <property type="entry name" value="RBBP9/YdeN"/>
</dbReference>
<dbReference type="Pfam" id="PF06821">
    <property type="entry name" value="Ser_hydrolase"/>
    <property type="match status" value="1"/>
</dbReference>
<keyword evidence="1" id="KW-0378">Hydrolase</keyword>
<sequence length="195" mass="21229">MTPADLTVLLLPGWQDSGPRHWQSLWEQRHGDRRVQQHDWDTPLRGDWLCQLETAVLEAREPVLLAAHSLGCHLVSAWANASRHTGRVCGALLVAPPDLDQPTLPAALHSWRPATARPLPFPAHLVYSSNDPFCTVSAASRLAGAWGARRTDAGPLGHINTDSELGAWPQGRAWLLELATPAIASSTPNQAARHP</sequence>
<reference evidence="1" key="1">
    <citation type="submission" date="2016-10" db="EMBL/GenBank/DDBJ databases">
        <title>Sequence of Gallionella enrichment culture.</title>
        <authorList>
            <person name="Poehlein A."/>
            <person name="Muehling M."/>
            <person name="Daniel R."/>
        </authorList>
    </citation>
    <scope>NUCLEOTIDE SEQUENCE</scope>
</reference>
<comment type="caution">
    <text evidence="1">The sequence shown here is derived from an EMBL/GenBank/DDBJ whole genome shotgun (WGS) entry which is preliminary data.</text>
</comment>